<proteinExistence type="predicted"/>
<protein>
    <submittedName>
        <fullName evidence="1">Uncharacterized protein</fullName>
    </submittedName>
</protein>
<reference evidence="1" key="1">
    <citation type="journal article" date="2021" name="Microb. Physiol.">
        <title>Proteogenomic Insights into the Physiology of Marine, Sulfate-Reducing, Filamentous Desulfonema limicola and Desulfonema magnum.</title>
        <authorList>
            <person name="Schnaars V."/>
            <person name="Wohlbrand L."/>
            <person name="Scheve S."/>
            <person name="Hinrichs C."/>
            <person name="Reinhardt R."/>
            <person name="Rabus R."/>
        </authorList>
    </citation>
    <scope>NUCLEOTIDE SEQUENCE</scope>
    <source>
        <strain evidence="1">4be13</strain>
    </source>
</reference>
<dbReference type="AlphaFoldDB" id="A0A975BMY2"/>
<dbReference type="Proteomes" id="UP000663722">
    <property type="component" value="Chromosome"/>
</dbReference>
<organism evidence="1 2">
    <name type="scientific">Desulfonema magnum</name>
    <dbReference type="NCBI Taxonomy" id="45655"/>
    <lineage>
        <taxon>Bacteria</taxon>
        <taxon>Pseudomonadati</taxon>
        <taxon>Thermodesulfobacteriota</taxon>
        <taxon>Desulfobacteria</taxon>
        <taxon>Desulfobacterales</taxon>
        <taxon>Desulfococcaceae</taxon>
        <taxon>Desulfonema</taxon>
    </lineage>
</organism>
<dbReference type="EMBL" id="CP061800">
    <property type="protein sequence ID" value="QTA88400.1"/>
    <property type="molecule type" value="Genomic_DNA"/>
</dbReference>
<sequence>MNIKDHITQFFERTHSLNRISADRKVSGMCAGERRNPGGSRTKCLTGRKKPDFSPVCRVPPATARKLFDLLNFPLY</sequence>
<name>A0A975BMY2_9BACT</name>
<evidence type="ECO:0000313" key="1">
    <source>
        <dbReference type="EMBL" id="QTA88400.1"/>
    </source>
</evidence>
<accession>A0A975BMY2</accession>
<evidence type="ECO:0000313" key="2">
    <source>
        <dbReference type="Proteomes" id="UP000663722"/>
    </source>
</evidence>
<keyword evidence="2" id="KW-1185">Reference proteome</keyword>
<dbReference type="KEGG" id="dmm:dnm_044450"/>
<gene>
    <name evidence="1" type="ORF">dnm_044450</name>
</gene>